<feature type="transmembrane region" description="Helical" evidence="8">
    <location>
        <begin position="182"/>
        <end position="202"/>
    </location>
</feature>
<evidence type="ECO:0000256" key="8">
    <source>
        <dbReference type="SAM" id="Phobius"/>
    </source>
</evidence>
<keyword evidence="6 8" id="KW-1133">Transmembrane helix</keyword>
<dbReference type="PANTHER" id="PTHR32196:SF71">
    <property type="entry name" value="AUTOINDUCER 2 IMPORT SYSTEM PERMEASE PROTEIN LSRD"/>
    <property type="match status" value="1"/>
</dbReference>
<organism evidence="9">
    <name type="scientific">freshwater metagenome</name>
    <dbReference type="NCBI Taxonomy" id="449393"/>
    <lineage>
        <taxon>unclassified sequences</taxon>
        <taxon>metagenomes</taxon>
        <taxon>ecological metagenomes</taxon>
    </lineage>
</organism>
<feature type="transmembrane region" description="Helical" evidence="8">
    <location>
        <begin position="24"/>
        <end position="43"/>
    </location>
</feature>
<feature type="transmembrane region" description="Helical" evidence="8">
    <location>
        <begin position="112"/>
        <end position="144"/>
    </location>
</feature>
<evidence type="ECO:0000256" key="1">
    <source>
        <dbReference type="ARBA" id="ARBA00004651"/>
    </source>
</evidence>
<dbReference type="AlphaFoldDB" id="A0A6J6X4Y1"/>
<dbReference type="GO" id="GO:0022857">
    <property type="term" value="F:transmembrane transporter activity"/>
    <property type="evidence" value="ECO:0007669"/>
    <property type="project" value="InterPro"/>
</dbReference>
<proteinExistence type="predicted"/>
<dbReference type="EMBL" id="CAFAAJ010000007">
    <property type="protein sequence ID" value="CAB4790316.1"/>
    <property type="molecule type" value="Genomic_DNA"/>
</dbReference>
<evidence type="ECO:0000256" key="2">
    <source>
        <dbReference type="ARBA" id="ARBA00022448"/>
    </source>
</evidence>
<keyword evidence="4" id="KW-0997">Cell inner membrane</keyword>
<dbReference type="CDD" id="cd06579">
    <property type="entry name" value="TM_PBP1_transp_AraH_like"/>
    <property type="match status" value="1"/>
</dbReference>
<evidence type="ECO:0000256" key="6">
    <source>
        <dbReference type="ARBA" id="ARBA00022989"/>
    </source>
</evidence>
<name>A0A6J6X4Y1_9ZZZZ</name>
<reference evidence="9" key="1">
    <citation type="submission" date="2020-05" db="EMBL/GenBank/DDBJ databases">
        <authorList>
            <person name="Chiriac C."/>
            <person name="Salcher M."/>
            <person name="Ghai R."/>
            <person name="Kavagutti S V."/>
        </authorList>
    </citation>
    <scope>NUCLEOTIDE SEQUENCE</scope>
</reference>
<feature type="transmembrane region" description="Helical" evidence="8">
    <location>
        <begin position="55"/>
        <end position="76"/>
    </location>
</feature>
<evidence type="ECO:0000256" key="3">
    <source>
        <dbReference type="ARBA" id="ARBA00022475"/>
    </source>
</evidence>
<protein>
    <submittedName>
        <fullName evidence="9">Unannotated protein</fullName>
    </submittedName>
</protein>
<feature type="transmembrane region" description="Helical" evidence="8">
    <location>
        <begin position="316"/>
        <end position="334"/>
    </location>
</feature>
<evidence type="ECO:0000256" key="4">
    <source>
        <dbReference type="ARBA" id="ARBA00022519"/>
    </source>
</evidence>
<keyword evidence="7 8" id="KW-0472">Membrane</keyword>
<dbReference type="InterPro" id="IPR001851">
    <property type="entry name" value="ABC_transp_permease"/>
</dbReference>
<comment type="subcellular location">
    <subcellularLocation>
        <location evidence="1">Cell membrane</location>
        <topology evidence="1">Multi-pass membrane protein</topology>
    </subcellularLocation>
</comment>
<dbReference type="PANTHER" id="PTHR32196">
    <property type="entry name" value="ABC TRANSPORTER PERMEASE PROTEIN YPHD-RELATED-RELATED"/>
    <property type="match status" value="1"/>
</dbReference>
<evidence type="ECO:0000256" key="7">
    <source>
        <dbReference type="ARBA" id="ARBA00023136"/>
    </source>
</evidence>
<evidence type="ECO:0000256" key="5">
    <source>
        <dbReference type="ARBA" id="ARBA00022692"/>
    </source>
</evidence>
<keyword evidence="3" id="KW-1003">Cell membrane</keyword>
<dbReference type="Pfam" id="PF02653">
    <property type="entry name" value="BPD_transp_2"/>
    <property type="match status" value="1"/>
</dbReference>
<feature type="transmembrane region" description="Helical" evidence="8">
    <location>
        <begin position="230"/>
        <end position="253"/>
    </location>
</feature>
<sequence length="338" mass="35772">MTDTATAPQGRPARAMSFERVRPFLGPGALVAMVVFFGSIYPDTFLTKTNLVENILQQVTALAIVAAVQTVVMVVGEFDLSVGGLAALAAGFAATILNTATIDGDPKQPGSLLLAVFLCVVVGLVGGAVCGTLVSYLGVLAFIATLAMNEVFKNFARFRVQGKPVYGLVQNNFVAVAQGKTWAVPNTIYISAAIALVVWFLLDRTTLGRKMYAVGGNIDAARYSGINVRFVKWAAFAICGVGAALGGLMQSAYNATANTTAPEPWMLKSIAAVFLGMALMRNGRPNLPGTILGVILFRTLENGLNKTDINNYVQDVINWGAVIVAVLPPAIARIRENR</sequence>
<feature type="transmembrane region" description="Helical" evidence="8">
    <location>
        <begin position="82"/>
        <end position="100"/>
    </location>
</feature>
<accession>A0A6J6X4Y1</accession>
<dbReference type="GO" id="GO:0005886">
    <property type="term" value="C:plasma membrane"/>
    <property type="evidence" value="ECO:0007669"/>
    <property type="project" value="UniProtKB-SubCell"/>
</dbReference>
<evidence type="ECO:0000313" key="9">
    <source>
        <dbReference type="EMBL" id="CAB4790316.1"/>
    </source>
</evidence>
<gene>
    <name evidence="9" type="ORF">UFOPK3001_00184</name>
</gene>
<keyword evidence="2" id="KW-0813">Transport</keyword>
<keyword evidence="5 8" id="KW-0812">Transmembrane</keyword>